<evidence type="ECO:0000313" key="16">
    <source>
        <dbReference type="Proteomes" id="UP000008912"/>
    </source>
</evidence>
<feature type="disulfide bond" evidence="11">
    <location>
        <begin position="322"/>
        <end position="332"/>
    </location>
</feature>
<reference evidence="15 16" key="1">
    <citation type="journal article" date="2010" name="Nature">
        <title>The sequence and de novo assembly of the giant panda genome.</title>
        <authorList>
            <person name="Li R."/>
            <person name="Fan W."/>
            <person name="Tian G."/>
            <person name="Zhu H."/>
            <person name="He L."/>
            <person name="Cai J."/>
            <person name="Huang Q."/>
            <person name="Cai Q."/>
            <person name="Li B."/>
            <person name="Bai Y."/>
            <person name="Zhang Z."/>
            <person name="Zhang Y."/>
            <person name="Wang W."/>
            <person name="Li J."/>
            <person name="Wei F."/>
            <person name="Li H."/>
            <person name="Jian M."/>
            <person name="Li J."/>
            <person name="Zhang Z."/>
            <person name="Nielsen R."/>
            <person name="Li D."/>
            <person name="Gu W."/>
            <person name="Yang Z."/>
            <person name="Xuan Z."/>
            <person name="Ryder O.A."/>
            <person name="Leung F.C."/>
            <person name="Zhou Y."/>
            <person name="Cao J."/>
            <person name="Sun X."/>
            <person name="Fu Y."/>
            <person name="Fang X."/>
            <person name="Guo X."/>
            <person name="Wang B."/>
            <person name="Hou R."/>
            <person name="Shen F."/>
            <person name="Mu B."/>
            <person name="Ni P."/>
            <person name="Lin R."/>
            <person name="Qian W."/>
            <person name="Wang G."/>
            <person name="Yu C."/>
            <person name="Nie W."/>
            <person name="Wang J."/>
            <person name="Wu Z."/>
            <person name="Liang H."/>
            <person name="Min J."/>
            <person name="Wu Q."/>
            <person name="Cheng S."/>
            <person name="Ruan J."/>
            <person name="Wang M."/>
            <person name="Shi Z."/>
            <person name="Wen M."/>
            <person name="Liu B."/>
            <person name="Ren X."/>
            <person name="Zheng H."/>
            <person name="Dong D."/>
            <person name="Cook K."/>
            <person name="Shan G."/>
            <person name="Zhang H."/>
            <person name="Kosiol C."/>
            <person name="Xie X."/>
            <person name="Lu Z."/>
            <person name="Zheng H."/>
            <person name="Li Y."/>
            <person name="Steiner C.C."/>
            <person name="Lam T.T."/>
            <person name="Lin S."/>
            <person name="Zhang Q."/>
            <person name="Li G."/>
            <person name="Tian J."/>
            <person name="Gong T."/>
            <person name="Liu H."/>
            <person name="Zhang D."/>
            <person name="Fang L."/>
            <person name="Ye C."/>
            <person name="Zhang J."/>
            <person name="Hu W."/>
            <person name="Xu A."/>
            <person name="Ren Y."/>
            <person name="Zhang G."/>
            <person name="Bruford M.W."/>
            <person name="Li Q."/>
            <person name="Ma L."/>
            <person name="Guo Y."/>
            <person name="An N."/>
            <person name="Hu Y."/>
            <person name="Zheng Y."/>
            <person name="Shi Y."/>
            <person name="Li Z."/>
            <person name="Liu Q."/>
            <person name="Chen Y."/>
            <person name="Zhao J."/>
            <person name="Qu N."/>
            <person name="Zhao S."/>
            <person name="Tian F."/>
            <person name="Wang X."/>
            <person name="Wang H."/>
            <person name="Xu L."/>
            <person name="Liu X."/>
            <person name="Vinar T."/>
            <person name="Wang Y."/>
            <person name="Lam T.W."/>
            <person name="Yiu S.M."/>
            <person name="Liu S."/>
            <person name="Zhang H."/>
            <person name="Li D."/>
            <person name="Huang Y."/>
            <person name="Wang X."/>
            <person name="Yang G."/>
            <person name="Jiang Z."/>
            <person name="Wang J."/>
            <person name="Qin N."/>
            <person name="Li L."/>
            <person name="Li J."/>
            <person name="Bolund L."/>
            <person name="Kristiansen K."/>
            <person name="Wong G.K."/>
            <person name="Olson M."/>
            <person name="Zhang X."/>
            <person name="Li S."/>
            <person name="Yang H."/>
            <person name="Wang J."/>
            <person name="Wang J."/>
        </authorList>
    </citation>
    <scope>NUCLEOTIDE SEQUENCE [LARGE SCALE GENOMIC DNA]</scope>
</reference>
<dbReference type="PANTHER" id="PTHR24410:SF16">
    <property type="entry name" value="GALECTIN-3-BINDING PROTEIN"/>
    <property type="match status" value="1"/>
</dbReference>
<comment type="function">
    <text evidence="9">Promotes integrin-mediated cell adhesion. May stimulate host defense against viruses and tumor cells.</text>
</comment>
<name>A0A7N5JHQ3_AILME</name>
<dbReference type="InterPro" id="IPR000210">
    <property type="entry name" value="BTB/POZ_dom"/>
</dbReference>
<dbReference type="SUPFAM" id="SSF56487">
    <property type="entry name" value="SRCR-like"/>
    <property type="match status" value="1"/>
</dbReference>
<dbReference type="GO" id="GO:0005615">
    <property type="term" value="C:extracellular space"/>
    <property type="evidence" value="ECO:0007669"/>
    <property type="project" value="Ensembl"/>
</dbReference>
<dbReference type="GO" id="GO:0007155">
    <property type="term" value="P:cell adhesion"/>
    <property type="evidence" value="ECO:0007669"/>
    <property type="project" value="UniProtKB-KW"/>
</dbReference>
<evidence type="ECO:0000256" key="12">
    <source>
        <dbReference type="SAM" id="MobiDB-lite"/>
    </source>
</evidence>
<dbReference type="Ensembl" id="ENSAMET00000026480.1">
    <property type="protein sequence ID" value="ENSAMEP00000025551.1"/>
    <property type="gene ID" value="ENSAMEG00000014141.2"/>
</dbReference>
<dbReference type="SMART" id="SM00875">
    <property type="entry name" value="BACK"/>
    <property type="match status" value="1"/>
</dbReference>
<dbReference type="Gene3D" id="1.25.40.420">
    <property type="match status" value="1"/>
</dbReference>
<evidence type="ECO:0000256" key="2">
    <source>
        <dbReference type="ARBA" id="ARBA00019410"/>
    </source>
</evidence>
<evidence type="ECO:0000256" key="7">
    <source>
        <dbReference type="ARBA" id="ARBA00023157"/>
    </source>
</evidence>
<comment type="subcellular location">
    <subcellularLocation>
        <location evidence="1">Secreted</location>
        <location evidence="1">Extracellular space</location>
        <location evidence="1">Extracellular matrix</location>
    </subcellularLocation>
</comment>
<keyword evidence="5" id="KW-0732">Signal</keyword>
<dbReference type="Gene3D" id="3.10.250.10">
    <property type="entry name" value="SRCR-like domain"/>
    <property type="match status" value="1"/>
</dbReference>
<evidence type="ECO:0000259" key="13">
    <source>
        <dbReference type="PROSITE" id="PS50097"/>
    </source>
</evidence>
<dbReference type="PRINTS" id="PR00258">
    <property type="entry name" value="SPERACTRCPTR"/>
</dbReference>
<evidence type="ECO:0000256" key="9">
    <source>
        <dbReference type="ARBA" id="ARBA00024860"/>
    </source>
</evidence>
<keyword evidence="6" id="KW-0130">Cell adhesion</keyword>
<evidence type="ECO:0000256" key="3">
    <source>
        <dbReference type="ARBA" id="ARBA00022525"/>
    </source>
</evidence>
<feature type="domain" description="SRCR" evidence="14">
    <location>
        <begin position="253"/>
        <end position="353"/>
    </location>
</feature>
<dbReference type="InParanoid" id="A0A7N5JHQ3"/>
<protein>
    <recommendedName>
        <fullName evidence="2">Galectin-3-binding protein</fullName>
    </recommendedName>
    <alternativeName>
        <fullName evidence="10">Lectin galactoside-binding soluble 3-binding protein</fullName>
    </alternativeName>
</protein>
<dbReference type="Gene3D" id="3.30.710.10">
    <property type="entry name" value="Potassium Channel Kv1.1, Chain A"/>
    <property type="match status" value="1"/>
</dbReference>
<dbReference type="Pfam" id="PF07707">
    <property type="entry name" value="BACK"/>
    <property type="match status" value="1"/>
</dbReference>
<dbReference type="InterPro" id="IPR011333">
    <property type="entry name" value="SKP1/BTB/POZ_sf"/>
</dbReference>
<evidence type="ECO:0000256" key="8">
    <source>
        <dbReference type="ARBA" id="ARBA00023180"/>
    </source>
</evidence>
<dbReference type="FunFam" id="3.10.250.10:FF:000005">
    <property type="entry name" value="Neurotrypsin isoform A"/>
    <property type="match status" value="1"/>
</dbReference>
<dbReference type="GO" id="GO:0016020">
    <property type="term" value="C:membrane"/>
    <property type="evidence" value="ECO:0007669"/>
    <property type="project" value="InterPro"/>
</dbReference>
<evidence type="ECO:0000256" key="5">
    <source>
        <dbReference type="ARBA" id="ARBA00022729"/>
    </source>
</evidence>
<dbReference type="InterPro" id="IPR001190">
    <property type="entry name" value="SRCR"/>
</dbReference>
<feature type="disulfide bond" evidence="11">
    <location>
        <begin position="278"/>
        <end position="342"/>
    </location>
</feature>
<sequence length="791" mass="87075">MSRGLPPTVRGSTPCGLAEGEPLWEVRHAKRSGRADSIMSGLHPAGVVPDSGQGSEHSVGAHSHAGRCRPCLSAPTLTLPPAATPPPASPPALPQCQPWGPIQLGRLFTFPSSCWPSCSAYGQLRCYLGPPLPAARTSTVRAEWREGPREPCRQPTPEDTQVRWFLEIETRLFSGISWDQPDHTPHWEDFLVEGQPAEGSCSRKLRGSRAAISSWLPQAGRGPPLPGKAMAVPPLLWMWLLVAGTQGVEDGDMRLADGNTANEGRVEISYRGQWGTVCDNLWDLMDAIVVCRALGFANATEALGGAAFGPGAGPIMLDEVECTGTEPSLADCRSLGWLKSHCKHRQDASVICTNETRGGHTLDLSDELPAALEQIFDSQRGCDLSIRVRVRDQEEEGLDLCAHRLILSTNPEAQALWKEPGPTVTMEVDAECLPVVRDFIRYFYSRRLGVSLTSVKCVHKLASAYGAERLQSFCASLFAILLPEDPSFQTPLDLYAYALATQDPVLEELCVQFLAWNFKALTQAEAWPAVPTALLRVLLSRSELAVPSELALLTALDVWSQEKQLSHREVESLVEKIRFPMILPEDLFELQFNLSLFWSHEALFQKKILQALEFHTVPLRLLAQYRGLNLTEDAYQPRLYTSPTWSASVSSNSRALSRYWNDPYRSFQTPQHPSFLFQTMRISWSLVYLPTVQSCWNYGFSCSSDEVPLLGLSKSGYSDPTISYENKALMLCGGRFVADVTEFEGQKAMIPGALGTNSSKSASLFPCPAGSFSSFQVVIRPFYLTNSSGVD</sequence>
<dbReference type="Pfam" id="PF00530">
    <property type="entry name" value="SRCR"/>
    <property type="match status" value="1"/>
</dbReference>
<dbReference type="Proteomes" id="UP000008912">
    <property type="component" value="Unassembled WGS sequence"/>
</dbReference>
<proteinExistence type="predicted"/>
<evidence type="ECO:0000313" key="15">
    <source>
        <dbReference type="Ensembl" id="ENSAMEP00000025551.1"/>
    </source>
</evidence>
<organism evidence="15 16">
    <name type="scientific">Ailuropoda melanoleuca</name>
    <name type="common">Giant panda</name>
    <dbReference type="NCBI Taxonomy" id="9646"/>
    <lineage>
        <taxon>Eukaryota</taxon>
        <taxon>Metazoa</taxon>
        <taxon>Chordata</taxon>
        <taxon>Craniata</taxon>
        <taxon>Vertebrata</taxon>
        <taxon>Euteleostomi</taxon>
        <taxon>Mammalia</taxon>
        <taxon>Eutheria</taxon>
        <taxon>Laurasiatheria</taxon>
        <taxon>Carnivora</taxon>
        <taxon>Caniformia</taxon>
        <taxon>Ursidae</taxon>
        <taxon>Ailuropoda</taxon>
    </lineage>
</organism>
<feature type="disulfide bond" evidence="11">
    <location>
        <begin position="291"/>
        <end position="352"/>
    </location>
</feature>
<evidence type="ECO:0000256" key="10">
    <source>
        <dbReference type="ARBA" id="ARBA00031798"/>
    </source>
</evidence>
<dbReference type="PROSITE" id="PS50287">
    <property type="entry name" value="SRCR_2"/>
    <property type="match status" value="1"/>
</dbReference>
<keyword evidence="8" id="KW-0325">Glycoprotein</keyword>
<dbReference type="FunFam" id="3.30.710.10:FF:000128">
    <property type="entry name" value="galectin-3-binding protein precursor"/>
    <property type="match status" value="1"/>
</dbReference>
<keyword evidence="4" id="KW-0272">Extracellular matrix</keyword>
<dbReference type="InterPro" id="IPR036772">
    <property type="entry name" value="SRCR-like_dom_sf"/>
</dbReference>
<evidence type="ECO:0000259" key="14">
    <source>
        <dbReference type="PROSITE" id="PS50287"/>
    </source>
</evidence>
<keyword evidence="16" id="KW-1185">Reference proteome</keyword>
<feature type="region of interest" description="Disordered" evidence="12">
    <location>
        <begin position="35"/>
        <end position="62"/>
    </location>
</feature>
<reference evidence="15" key="2">
    <citation type="submission" date="2025-08" db="UniProtKB">
        <authorList>
            <consortium name="Ensembl"/>
        </authorList>
    </citation>
    <scope>IDENTIFICATION</scope>
</reference>
<feature type="domain" description="BTB" evidence="13">
    <location>
        <begin position="382"/>
        <end position="452"/>
    </location>
</feature>
<dbReference type="InterPro" id="IPR051481">
    <property type="entry name" value="BTB-POZ/Galectin-3-binding"/>
</dbReference>
<evidence type="ECO:0000256" key="4">
    <source>
        <dbReference type="ARBA" id="ARBA00022530"/>
    </source>
</evidence>
<accession>A0A7N5JHQ3</accession>
<dbReference type="AlphaFoldDB" id="A0A7N5JHQ3"/>
<dbReference type="GeneTree" id="ENSGT00940000162516"/>
<evidence type="ECO:0000256" key="1">
    <source>
        <dbReference type="ARBA" id="ARBA00004498"/>
    </source>
</evidence>
<dbReference type="InterPro" id="IPR011705">
    <property type="entry name" value="BACK"/>
</dbReference>
<dbReference type="PROSITE" id="PS50097">
    <property type="entry name" value="BTB"/>
    <property type="match status" value="1"/>
</dbReference>
<dbReference type="CDD" id="cd18304">
    <property type="entry name" value="BTB_POZ_M2BP"/>
    <property type="match status" value="1"/>
</dbReference>
<evidence type="ECO:0000256" key="11">
    <source>
        <dbReference type="PROSITE-ProRule" id="PRU00196"/>
    </source>
</evidence>
<dbReference type="PROSITE" id="PS00420">
    <property type="entry name" value="SRCR_1"/>
    <property type="match status" value="1"/>
</dbReference>
<gene>
    <name evidence="15" type="primary">LGALS3BP</name>
</gene>
<dbReference type="SUPFAM" id="SSF54695">
    <property type="entry name" value="POZ domain"/>
    <property type="match status" value="1"/>
</dbReference>
<evidence type="ECO:0000256" key="6">
    <source>
        <dbReference type="ARBA" id="ARBA00022889"/>
    </source>
</evidence>
<reference evidence="15" key="3">
    <citation type="submission" date="2025-09" db="UniProtKB">
        <authorList>
            <consortium name="Ensembl"/>
        </authorList>
    </citation>
    <scope>IDENTIFICATION</scope>
</reference>
<keyword evidence="3" id="KW-0964">Secreted</keyword>
<dbReference type="GO" id="GO:0031012">
    <property type="term" value="C:extracellular matrix"/>
    <property type="evidence" value="ECO:0007669"/>
    <property type="project" value="TreeGrafter"/>
</dbReference>
<dbReference type="PANTHER" id="PTHR24410">
    <property type="entry name" value="HL07962P-RELATED"/>
    <property type="match status" value="1"/>
</dbReference>
<keyword evidence="7 11" id="KW-1015">Disulfide bond</keyword>
<dbReference type="SMART" id="SM00202">
    <property type="entry name" value="SR"/>
    <property type="match status" value="1"/>
</dbReference>